<evidence type="ECO:0000256" key="1">
    <source>
        <dbReference type="ARBA" id="ARBA00001946"/>
    </source>
</evidence>
<dbReference type="GO" id="GO:0052621">
    <property type="term" value="F:diguanylate cyclase activity"/>
    <property type="evidence" value="ECO:0007669"/>
    <property type="project" value="UniProtKB-EC"/>
</dbReference>
<dbReference type="KEGG" id="kak:Kalk_14155"/>
<evidence type="ECO:0000256" key="4">
    <source>
        <dbReference type="SAM" id="Phobius"/>
    </source>
</evidence>
<dbReference type="GO" id="GO:0005886">
    <property type="term" value="C:plasma membrane"/>
    <property type="evidence" value="ECO:0007669"/>
    <property type="project" value="TreeGrafter"/>
</dbReference>
<gene>
    <name evidence="6" type="ORF">Kalk_14155</name>
</gene>
<dbReference type="FunFam" id="3.30.70.270:FF:000001">
    <property type="entry name" value="Diguanylate cyclase domain protein"/>
    <property type="match status" value="1"/>
</dbReference>
<evidence type="ECO:0000313" key="7">
    <source>
        <dbReference type="Proteomes" id="UP000235116"/>
    </source>
</evidence>
<sequence length="374" mass="42143">MEWESSSKAMLLGAVTCGLYLHYALWGELLLIQDADNHWIDQAHLASQLRWFYGFSFTSLLLIVGTYLVRQLKGDLVLFEYIASLYFGLSLCYFSYQVGTLSLPVGAVMVGAPVVGFIFFNRAAVMLALFLSMLVQLALSFGAAWQWWPYAPMFHNTQGAMSSASPFVVFHMYFYTLPHMVFLITASYLVLRRWRDREEKVRLLSITDPLTGLFNRRSILVHLDQEQERSRKKGPALSLLMVDLDNFKSINDDRGHEAGDFALIAAADALQKSLRQNDRVGRYGGEEFLIILPGTDLEGAQTIAERCRQQLESTDVILAKGDRIKLTGSFGLVCNEGDVRMGVDEMLRRADRAMYRAKDGGRNQVVVDHMHGAA</sequence>
<evidence type="ECO:0000259" key="5">
    <source>
        <dbReference type="PROSITE" id="PS50887"/>
    </source>
</evidence>
<reference evidence="7" key="1">
    <citation type="submission" date="2017-08" db="EMBL/GenBank/DDBJ databases">
        <title>Direct submision.</title>
        <authorList>
            <person name="Kim S.-J."/>
            <person name="Rhee S.-K."/>
        </authorList>
    </citation>
    <scope>NUCLEOTIDE SEQUENCE [LARGE SCALE GENOMIC DNA]</scope>
    <source>
        <strain evidence="7">GI5</strain>
    </source>
</reference>
<feature type="transmembrane region" description="Helical" evidence="4">
    <location>
        <begin position="76"/>
        <end position="96"/>
    </location>
</feature>
<keyword evidence="4" id="KW-0812">Transmembrane</keyword>
<evidence type="ECO:0000256" key="2">
    <source>
        <dbReference type="ARBA" id="ARBA00012528"/>
    </source>
</evidence>
<feature type="domain" description="GGDEF" evidence="5">
    <location>
        <begin position="235"/>
        <end position="370"/>
    </location>
</feature>
<dbReference type="InterPro" id="IPR029787">
    <property type="entry name" value="Nucleotide_cyclase"/>
</dbReference>
<keyword evidence="7" id="KW-1185">Reference proteome</keyword>
<dbReference type="SUPFAM" id="SSF55073">
    <property type="entry name" value="Nucleotide cyclase"/>
    <property type="match status" value="1"/>
</dbReference>
<dbReference type="InterPro" id="IPR000160">
    <property type="entry name" value="GGDEF_dom"/>
</dbReference>
<dbReference type="Pfam" id="PF00990">
    <property type="entry name" value="GGDEF"/>
    <property type="match status" value="1"/>
</dbReference>
<feature type="transmembrane region" description="Helical" evidence="4">
    <location>
        <begin position="51"/>
        <end position="69"/>
    </location>
</feature>
<dbReference type="PANTHER" id="PTHR45138:SF9">
    <property type="entry name" value="DIGUANYLATE CYCLASE DGCM-RELATED"/>
    <property type="match status" value="1"/>
</dbReference>
<organism evidence="6 7">
    <name type="scientific">Ketobacter alkanivorans</name>
    <dbReference type="NCBI Taxonomy" id="1917421"/>
    <lineage>
        <taxon>Bacteria</taxon>
        <taxon>Pseudomonadati</taxon>
        <taxon>Pseudomonadota</taxon>
        <taxon>Gammaproteobacteria</taxon>
        <taxon>Pseudomonadales</taxon>
        <taxon>Ketobacteraceae</taxon>
        <taxon>Ketobacter</taxon>
    </lineage>
</organism>
<dbReference type="GO" id="GO:1902201">
    <property type="term" value="P:negative regulation of bacterial-type flagellum-dependent cell motility"/>
    <property type="evidence" value="ECO:0007669"/>
    <property type="project" value="TreeGrafter"/>
</dbReference>
<dbReference type="InterPro" id="IPR050469">
    <property type="entry name" value="Diguanylate_Cyclase"/>
</dbReference>
<dbReference type="InterPro" id="IPR043128">
    <property type="entry name" value="Rev_trsase/Diguanyl_cyclase"/>
</dbReference>
<dbReference type="NCBIfam" id="TIGR00254">
    <property type="entry name" value="GGDEF"/>
    <property type="match status" value="1"/>
</dbReference>
<dbReference type="Gene3D" id="3.30.70.270">
    <property type="match status" value="1"/>
</dbReference>
<feature type="transmembrane region" description="Helical" evidence="4">
    <location>
        <begin position="168"/>
        <end position="191"/>
    </location>
</feature>
<dbReference type="PROSITE" id="PS50887">
    <property type="entry name" value="GGDEF"/>
    <property type="match status" value="1"/>
</dbReference>
<dbReference type="SMART" id="SM00267">
    <property type="entry name" value="GGDEF"/>
    <property type="match status" value="1"/>
</dbReference>
<proteinExistence type="predicted"/>
<dbReference type="EC" id="2.7.7.65" evidence="2"/>
<protein>
    <recommendedName>
        <fullName evidence="2">diguanylate cyclase</fullName>
        <ecNumber evidence="2">2.7.7.65</ecNumber>
    </recommendedName>
</protein>
<comment type="cofactor">
    <cofactor evidence="1">
        <name>Mg(2+)</name>
        <dbReference type="ChEBI" id="CHEBI:18420"/>
    </cofactor>
</comment>
<evidence type="ECO:0000256" key="3">
    <source>
        <dbReference type="ARBA" id="ARBA00034247"/>
    </source>
</evidence>
<feature type="transmembrane region" description="Helical" evidence="4">
    <location>
        <begin position="102"/>
        <end position="120"/>
    </location>
</feature>
<feature type="transmembrane region" description="Helical" evidence="4">
    <location>
        <begin position="9"/>
        <end position="31"/>
    </location>
</feature>
<dbReference type="GO" id="GO:0043709">
    <property type="term" value="P:cell adhesion involved in single-species biofilm formation"/>
    <property type="evidence" value="ECO:0007669"/>
    <property type="project" value="TreeGrafter"/>
</dbReference>
<accession>A0A2K9LRP1</accession>
<keyword evidence="4" id="KW-1133">Transmembrane helix</keyword>
<dbReference type="PANTHER" id="PTHR45138">
    <property type="entry name" value="REGULATORY COMPONENTS OF SENSORY TRANSDUCTION SYSTEM"/>
    <property type="match status" value="1"/>
</dbReference>
<keyword evidence="4" id="KW-0472">Membrane</keyword>
<dbReference type="AlphaFoldDB" id="A0A2K9LRP1"/>
<dbReference type="Proteomes" id="UP000235116">
    <property type="component" value="Chromosome"/>
</dbReference>
<evidence type="ECO:0000313" key="6">
    <source>
        <dbReference type="EMBL" id="AUM13494.1"/>
    </source>
</evidence>
<feature type="transmembrane region" description="Helical" evidence="4">
    <location>
        <begin position="127"/>
        <end position="148"/>
    </location>
</feature>
<dbReference type="CDD" id="cd01949">
    <property type="entry name" value="GGDEF"/>
    <property type="match status" value="1"/>
</dbReference>
<dbReference type="EMBL" id="CP022684">
    <property type="protein sequence ID" value="AUM13494.1"/>
    <property type="molecule type" value="Genomic_DNA"/>
</dbReference>
<comment type="catalytic activity">
    <reaction evidence="3">
        <text>2 GTP = 3',3'-c-di-GMP + 2 diphosphate</text>
        <dbReference type="Rhea" id="RHEA:24898"/>
        <dbReference type="ChEBI" id="CHEBI:33019"/>
        <dbReference type="ChEBI" id="CHEBI:37565"/>
        <dbReference type="ChEBI" id="CHEBI:58805"/>
        <dbReference type="EC" id="2.7.7.65"/>
    </reaction>
</comment>
<name>A0A2K9LRP1_9GAMM</name>